<dbReference type="Pfam" id="PF01753">
    <property type="entry name" value="zf-MYND"/>
    <property type="match status" value="1"/>
</dbReference>
<proteinExistence type="evidence at transcript level"/>
<dbReference type="Gene3D" id="6.10.140.2220">
    <property type="match status" value="1"/>
</dbReference>
<organism evidence="6">
    <name type="scientific">Trametes gibbosa</name>
    <dbReference type="NCBI Taxonomy" id="160864"/>
    <lineage>
        <taxon>Eukaryota</taxon>
        <taxon>Fungi</taxon>
        <taxon>Dikarya</taxon>
        <taxon>Basidiomycota</taxon>
        <taxon>Agaricomycotina</taxon>
        <taxon>Agaricomycetes</taxon>
        <taxon>Polyporales</taxon>
        <taxon>Polyporaceae</taxon>
        <taxon>Trametes</taxon>
    </lineage>
</organism>
<accession>A0A6G6FSA2</accession>
<keyword evidence="3" id="KW-0862">Zinc</keyword>
<dbReference type="EMBL" id="MK805188">
    <property type="protein sequence ID" value="QIE48461.1"/>
    <property type="molecule type" value="mRNA"/>
</dbReference>
<reference evidence="6" key="1">
    <citation type="journal article" date="2019" name="J. For. Res.">
        <title>Expression and analysis of zinc finger family gene in Lenzites gibbosa.</title>
        <authorList>
            <person name="Zhang J."/>
            <person name="Chi Y."/>
            <person name="Li S."/>
            <person name="Zhang J."/>
            <person name="Chen J."/>
        </authorList>
    </citation>
    <scope>NUCLEOTIDE SEQUENCE</scope>
    <source>
        <strain evidence="6">ZnF54</strain>
    </source>
</reference>
<dbReference type="PROSITE" id="PS50865">
    <property type="entry name" value="ZF_MYND_2"/>
    <property type="match status" value="1"/>
</dbReference>
<dbReference type="AlphaFoldDB" id="A0A6G6FSA2"/>
<keyword evidence="1" id="KW-0479">Metal-binding</keyword>
<keyword evidence="2 4" id="KW-0863">Zinc-finger</keyword>
<name>A0A6G6FSA2_9APHY</name>
<feature type="domain" description="MYND-type" evidence="5">
    <location>
        <begin position="18"/>
        <end position="62"/>
    </location>
</feature>
<protein>
    <recommendedName>
        <fullName evidence="5">MYND-type domain-containing protein</fullName>
    </recommendedName>
</protein>
<evidence type="ECO:0000256" key="3">
    <source>
        <dbReference type="ARBA" id="ARBA00022833"/>
    </source>
</evidence>
<dbReference type="InterPro" id="IPR052839">
    <property type="entry name" value="Mito_gene_expr_regulator"/>
</dbReference>
<evidence type="ECO:0000256" key="4">
    <source>
        <dbReference type="PROSITE-ProRule" id="PRU00134"/>
    </source>
</evidence>
<sequence length="335" mass="37678">MPSETKPAAAPDTTLRLCAHCHKGPEKGAQLRRCAGCAITTSVMYCSKECQRAAWPTHKTFCRLDNEHRPMEDRLNQEVQCFGYQTSASFSKAFEEYQSAHQWALDRAGFAQILLKSGTQMEVVRHQPPREMLVFFFHAQPTGRSQYNPATTFKLARQGFRSIDEYARAHKENAAAVASLLKSCADIHAAELEKNDPYYLGLVPTLYVVEGVSLQISSILPISGRAQADSPLDDADRAALSDFIRLCTNSMNHGLPLRVNNPRLRFYPVPGRFVRRAKGNWVWEPLFDSWEDYYRGRASCGRLQVLEGQTTGFFPLKLMSIMAAFWSVEGSSESP</sequence>
<dbReference type="PANTHER" id="PTHR46920:SF1">
    <property type="entry name" value="PROTEIN MSS51 HOMOLOG, MITOCHONDRIAL-RELATED"/>
    <property type="match status" value="1"/>
</dbReference>
<dbReference type="OrthoDB" id="2740120at2759"/>
<evidence type="ECO:0000256" key="2">
    <source>
        <dbReference type="ARBA" id="ARBA00022771"/>
    </source>
</evidence>
<dbReference type="PANTHER" id="PTHR46920">
    <property type="match status" value="1"/>
</dbReference>
<dbReference type="GO" id="GO:0008270">
    <property type="term" value="F:zinc ion binding"/>
    <property type="evidence" value="ECO:0007669"/>
    <property type="project" value="UniProtKB-KW"/>
</dbReference>
<dbReference type="InterPro" id="IPR002893">
    <property type="entry name" value="Znf_MYND"/>
</dbReference>
<evidence type="ECO:0000313" key="6">
    <source>
        <dbReference type="EMBL" id="QIE48461.1"/>
    </source>
</evidence>
<dbReference type="SUPFAM" id="SSF144232">
    <property type="entry name" value="HIT/MYND zinc finger-like"/>
    <property type="match status" value="1"/>
</dbReference>
<evidence type="ECO:0000259" key="5">
    <source>
        <dbReference type="PROSITE" id="PS50865"/>
    </source>
</evidence>
<evidence type="ECO:0000256" key="1">
    <source>
        <dbReference type="ARBA" id="ARBA00022723"/>
    </source>
</evidence>